<dbReference type="Proteomes" id="UP000298138">
    <property type="component" value="Unassembled WGS sequence"/>
</dbReference>
<dbReference type="OrthoDB" id="3235083at2759"/>
<protein>
    <submittedName>
        <fullName evidence="2">Uncharacterized protein</fullName>
    </submittedName>
</protein>
<keyword evidence="3" id="KW-1185">Reference proteome</keyword>
<dbReference type="EMBL" id="ML220158">
    <property type="protein sequence ID" value="TGZ77136.1"/>
    <property type="molecule type" value="Genomic_DNA"/>
</dbReference>
<name>A0A4S2MJK5_9PEZI</name>
<accession>A0A4S2MJK5</accession>
<reference evidence="2 3" key="1">
    <citation type="submission" date="2019-04" db="EMBL/GenBank/DDBJ databases">
        <title>Comparative genomics and transcriptomics to analyze fruiting body development in filamentous ascomycetes.</title>
        <authorList>
            <consortium name="DOE Joint Genome Institute"/>
            <person name="Lutkenhaus R."/>
            <person name="Traeger S."/>
            <person name="Breuer J."/>
            <person name="Kuo A."/>
            <person name="Lipzen A."/>
            <person name="Pangilinan J."/>
            <person name="Dilworth D."/>
            <person name="Sandor L."/>
            <person name="Poggeler S."/>
            <person name="Barry K."/>
            <person name="Grigoriev I.V."/>
            <person name="Nowrousian M."/>
        </authorList>
    </citation>
    <scope>NUCLEOTIDE SEQUENCE [LARGE SCALE GENOMIC DNA]</scope>
    <source>
        <strain evidence="2 3">CBS 389.68</strain>
    </source>
</reference>
<evidence type="ECO:0000256" key="1">
    <source>
        <dbReference type="SAM" id="MobiDB-lite"/>
    </source>
</evidence>
<evidence type="ECO:0000313" key="2">
    <source>
        <dbReference type="EMBL" id="TGZ77136.1"/>
    </source>
</evidence>
<dbReference type="AlphaFoldDB" id="A0A4S2MJK5"/>
<proteinExistence type="predicted"/>
<gene>
    <name evidence="2" type="ORF">EX30DRAFT_388031</name>
</gene>
<sequence length="723" mass="79238">MDITPEDAKHKIAAFDAVEKDTIIFLAVVVTAPDGMSTLHHCSLQRSELSSEKMLAGLKLEDFTWKAIANNIGNKRVTEVSLLVTKSTLIAVGTGDTDNLTASHYLVNPNELEHPWVDVLMPATGESVLQLQGAALPASPGQTALFTLFQDKGKNPRIIADVTSMAPGAVPERNHDYRILTNRIGKPKCIASSLNTQRYTDLVVAGSKGIGFYNCAKIDKEPTVVDALQGISFKQVVCSEFGAVGKPQSIINTLAVSDDGNLYFVEGSRTYKGNTIKLECSGIPIRFDANMISAQFSGAMDAIDPLSAPIRRISLPKHNNEDTIPVYEVHTNQRIQHRLSNQPSTEDLRSSRDSHVKGIVKFGIRFTRGVAKFLIMIGGKHIEFLIDTVSTLVSTVVGALAATLGTALTFVMEFFGILPGPDVVAENQQAFIGIAKSMMSRAELFPETNKPNFELGIGMLEDRLRTVIDDTRPPLIVLSAYDIFIKIVQQFRAIVEQPIKIPWISNLFKLKTGQEFTILNVGTYILSVIFTVVSEGASKAKQLARFLGCMESITVSNVDLRKPLGLISTNPFEQELERQSRQQTEGSLYLQSKPETSSPSFCLQSNTDESSHYEGWEWWSQFSTAIIHISRSQLILVESLLQLSETKYLADKKSFDASLDAGGVSAPPKHFIPERGELATTIHIIQFLLSVGNTAGLITNVIVTCNAPGPECGRVCFLCRLTF</sequence>
<dbReference type="InParanoid" id="A0A4S2MJK5"/>
<evidence type="ECO:0000313" key="3">
    <source>
        <dbReference type="Proteomes" id="UP000298138"/>
    </source>
</evidence>
<dbReference type="STRING" id="341454.A0A4S2MJK5"/>
<feature type="region of interest" description="Disordered" evidence="1">
    <location>
        <begin position="583"/>
        <end position="604"/>
    </location>
</feature>
<organism evidence="2 3">
    <name type="scientific">Ascodesmis nigricans</name>
    <dbReference type="NCBI Taxonomy" id="341454"/>
    <lineage>
        <taxon>Eukaryota</taxon>
        <taxon>Fungi</taxon>
        <taxon>Dikarya</taxon>
        <taxon>Ascomycota</taxon>
        <taxon>Pezizomycotina</taxon>
        <taxon>Pezizomycetes</taxon>
        <taxon>Pezizales</taxon>
        <taxon>Ascodesmidaceae</taxon>
        <taxon>Ascodesmis</taxon>
    </lineage>
</organism>